<name>A0A4Z0R4Z4_9FIRM</name>
<evidence type="ECO:0000313" key="1">
    <source>
        <dbReference type="EMBL" id="TGE37519.1"/>
    </source>
</evidence>
<dbReference type="EMBL" id="SPQQ01000004">
    <property type="protein sequence ID" value="TGE37519.1"/>
    <property type="molecule type" value="Genomic_DNA"/>
</dbReference>
<comment type="caution">
    <text evidence="1">The sequence shown here is derived from an EMBL/GenBank/DDBJ whole genome shotgun (WGS) entry which is preliminary data.</text>
</comment>
<keyword evidence="2" id="KW-1185">Reference proteome</keyword>
<reference evidence="1 2" key="1">
    <citation type="submission" date="2019-03" db="EMBL/GenBank/DDBJ databases">
        <title>Draft Genome Sequence of Desulfosporosinus fructosivorans Strain 63.6F, Isolated from Marine Sediment in the Baltic Sea.</title>
        <authorList>
            <person name="Hausmann B."/>
            <person name="Vandieken V."/>
            <person name="Pjevac P."/>
            <person name="Schreck K."/>
            <person name="Herbold C.W."/>
            <person name="Loy A."/>
        </authorList>
    </citation>
    <scope>NUCLEOTIDE SEQUENCE [LARGE SCALE GENOMIC DNA]</scope>
    <source>
        <strain evidence="1 2">63.6F</strain>
    </source>
</reference>
<dbReference type="OrthoDB" id="1809857at2"/>
<organism evidence="1 2">
    <name type="scientific">Desulfosporosinus fructosivorans</name>
    <dbReference type="NCBI Taxonomy" id="2018669"/>
    <lineage>
        <taxon>Bacteria</taxon>
        <taxon>Bacillati</taxon>
        <taxon>Bacillota</taxon>
        <taxon>Clostridia</taxon>
        <taxon>Eubacteriales</taxon>
        <taxon>Desulfitobacteriaceae</taxon>
        <taxon>Desulfosporosinus</taxon>
    </lineage>
</organism>
<dbReference type="Proteomes" id="UP000298460">
    <property type="component" value="Unassembled WGS sequence"/>
</dbReference>
<gene>
    <name evidence="1" type="ORF">E4K67_12260</name>
</gene>
<proteinExistence type="predicted"/>
<protein>
    <submittedName>
        <fullName evidence="1">Uncharacterized protein</fullName>
    </submittedName>
</protein>
<accession>A0A4Z0R4Z4</accession>
<dbReference type="AlphaFoldDB" id="A0A4Z0R4Z4"/>
<dbReference type="RefSeq" id="WP_135547111.1">
    <property type="nucleotide sequence ID" value="NZ_SPQQ01000004.1"/>
</dbReference>
<evidence type="ECO:0000313" key="2">
    <source>
        <dbReference type="Proteomes" id="UP000298460"/>
    </source>
</evidence>
<sequence>MNMNKKKLFSYLGVGIGILALVGGLFFTDAKTAVSDSLYLDQEYTVQKQAINTFDLDTINLKSYFMRDIFDDSIATLSSDIRMKIVRAMDIKVGDFKPMIFLEGDSTVYIVVKHKDNTMTLNEFDISKEIPVKIDQIVKKIKQ</sequence>